<evidence type="ECO:0000313" key="4">
    <source>
        <dbReference type="Proteomes" id="UP000250235"/>
    </source>
</evidence>
<sequence length="179" mass="20347">MVLVWVVPTADCNKLKESRLEVCKICAAADFSRERSGFQPREPSRFGVPSRPQFPGQQQAQANAFTREQADEIPSGVIQGNSLWHRCCFDITNEEYVSSSCIYLLRFSSCMVLAFMNVLPVVVMSKFDDFVISSCSLAFKMVQVRQLVEDQQVKLESADGWRCVYPRPTFSVSKLYCFD</sequence>
<dbReference type="Proteomes" id="UP000250235">
    <property type="component" value="Unassembled WGS sequence"/>
</dbReference>
<dbReference type="OrthoDB" id="1751882at2759"/>
<evidence type="ECO:0000256" key="2">
    <source>
        <dbReference type="SAM" id="Phobius"/>
    </source>
</evidence>
<keyword evidence="2" id="KW-1133">Transmembrane helix</keyword>
<protein>
    <submittedName>
        <fullName evidence="3">Uncharacterized protein</fullName>
    </submittedName>
</protein>
<evidence type="ECO:0000256" key="1">
    <source>
        <dbReference type="SAM" id="MobiDB-lite"/>
    </source>
</evidence>
<dbReference type="EMBL" id="KQ992387">
    <property type="protein sequence ID" value="KZV50532.1"/>
    <property type="molecule type" value="Genomic_DNA"/>
</dbReference>
<dbReference type="AlphaFoldDB" id="A0A2Z7CTW9"/>
<name>A0A2Z7CTW9_9LAMI</name>
<keyword evidence="2" id="KW-0472">Membrane</keyword>
<keyword evidence="4" id="KW-1185">Reference proteome</keyword>
<organism evidence="3 4">
    <name type="scientific">Dorcoceras hygrometricum</name>
    <dbReference type="NCBI Taxonomy" id="472368"/>
    <lineage>
        <taxon>Eukaryota</taxon>
        <taxon>Viridiplantae</taxon>
        <taxon>Streptophyta</taxon>
        <taxon>Embryophyta</taxon>
        <taxon>Tracheophyta</taxon>
        <taxon>Spermatophyta</taxon>
        <taxon>Magnoliopsida</taxon>
        <taxon>eudicotyledons</taxon>
        <taxon>Gunneridae</taxon>
        <taxon>Pentapetalae</taxon>
        <taxon>asterids</taxon>
        <taxon>lamiids</taxon>
        <taxon>Lamiales</taxon>
        <taxon>Gesneriaceae</taxon>
        <taxon>Didymocarpoideae</taxon>
        <taxon>Trichosporeae</taxon>
        <taxon>Loxocarpinae</taxon>
        <taxon>Dorcoceras</taxon>
    </lineage>
</organism>
<evidence type="ECO:0000313" key="3">
    <source>
        <dbReference type="EMBL" id="KZV50532.1"/>
    </source>
</evidence>
<proteinExistence type="predicted"/>
<keyword evidence="2" id="KW-0812">Transmembrane</keyword>
<gene>
    <name evidence="3" type="ORF">F511_32160</name>
</gene>
<feature type="region of interest" description="Disordered" evidence="1">
    <location>
        <begin position="36"/>
        <end position="61"/>
    </location>
</feature>
<feature type="transmembrane region" description="Helical" evidence="2">
    <location>
        <begin position="103"/>
        <end position="123"/>
    </location>
</feature>
<reference evidence="3 4" key="1">
    <citation type="journal article" date="2015" name="Proc. Natl. Acad. Sci. U.S.A.">
        <title>The resurrection genome of Boea hygrometrica: A blueprint for survival of dehydration.</title>
        <authorList>
            <person name="Xiao L."/>
            <person name="Yang G."/>
            <person name="Zhang L."/>
            <person name="Yang X."/>
            <person name="Zhao S."/>
            <person name="Ji Z."/>
            <person name="Zhou Q."/>
            <person name="Hu M."/>
            <person name="Wang Y."/>
            <person name="Chen M."/>
            <person name="Xu Y."/>
            <person name="Jin H."/>
            <person name="Xiao X."/>
            <person name="Hu G."/>
            <person name="Bao F."/>
            <person name="Hu Y."/>
            <person name="Wan P."/>
            <person name="Li L."/>
            <person name="Deng X."/>
            <person name="Kuang T."/>
            <person name="Xiang C."/>
            <person name="Zhu J.K."/>
            <person name="Oliver M.J."/>
            <person name="He Y."/>
        </authorList>
    </citation>
    <scope>NUCLEOTIDE SEQUENCE [LARGE SCALE GENOMIC DNA]</scope>
    <source>
        <strain evidence="4">cv. XS01</strain>
    </source>
</reference>
<accession>A0A2Z7CTW9</accession>